<evidence type="ECO:0000256" key="3">
    <source>
        <dbReference type="ARBA" id="ARBA00022630"/>
    </source>
</evidence>
<protein>
    <submittedName>
        <fullName evidence="11">Related to alcohol oxidase</fullName>
    </submittedName>
</protein>
<feature type="chain" id="PRO_5012724700" evidence="9">
    <location>
        <begin position="22"/>
        <end position="588"/>
    </location>
</feature>
<keyword evidence="3 8" id="KW-0285">Flavoprotein</keyword>
<dbReference type="Proteomes" id="UP000184330">
    <property type="component" value="Unassembled WGS sequence"/>
</dbReference>
<dbReference type="InterPro" id="IPR012132">
    <property type="entry name" value="GMC_OxRdtase"/>
</dbReference>
<dbReference type="PIRSF" id="PIRSF000137">
    <property type="entry name" value="Alcohol_oxidase"/>
    <property type="match status" value="1"/>
</dbReference>
<dbReference type="Pfam" id="PF05199">
    <property type="entry name" value="GMC_oxred_C"/>
    <property type="match status" value="1"/>
</dbReference>
<evidence type="ECO:0000256" key="5">
    <source>
        <dbReference type="ARBA" id="ARBA00023002"/>
    </source>
</evidence>
<evidence type="ECO:0000259" key="10">
    <source>
        <dbReference type="PROSITE" id="PS00623"/>
    </source>
</evidence>
<keyword evidence="5" id="KW-0560">Oxidoreductase</keyword>
<evidence type="ECO:0000256" key="7">
    <source>
        <dbReference type="PIRSR" id="PIRSR000137-2"/>
    </source>
</evidence>
<dbReference type="Pfam" id="PF00732">
    <property type="entry name" value="GMC_oxred_N"/>
    <property type="match status" value="1"/>
</dbReference>
<evidence type="ECO:0000313" key="12">
    <source>
        <dbReference type="Proteomes" id="UP000184330"/>
    </source>
</evidence>
<evidence type="ECO:0000256" key="4">
    <source>
        <dbReference type="ARBA" id="ARBA00022827"/>
    </source>
</evidence>
<dbReference type="Gene3D" id="3.30.560.10">
    <property type="entry name" value="Glucose Oxidase, domain 3"/>
    <property type="match status" value="1"/>
</dbReference>
<dbReference type="GO" id="GO:0016614">
    <property type="term" value="F:oxidoreductase activity, acting on CH-OH group of donors"/>
    <property type="evidence" value="ECO:0007669"/>
    <property type="project" value="InterPro"/>
</dbReference>
<dbReference type="SUPFAM" id="SSF51905">
    <property type="entry name" value="FAD/NAD(P)-binding domain"/>
    <property type="match status" value="1"/>
</dbReference>
<dbReference type="OrthoDB" id="269227at2759"/>
<proteinExistence type="inferred from homology"/>
<accession>A0A1L7XN18</accession>
<comment type="similarity">
    <text evidence="2 8">Belongs to the GMC oxidoreductase family.</text>
</comment>
<dbReference type="InterPro" id="IPR000172">
    <property type="entry name" value="GMC_OxRdtase_N"/>
</dbReference>
<dbReference type="InterPro" id="IPR036188">
    <property type="entry name" value="FAD/NAD-bd_sf"/>
</dbReference>
<dbReference type="AlphaFoldDB" id="A0A1L7XN18"/>
<organism evidence="11 12">
    <name type="scientific">Phialocephala subalpina</name>
    <dbReference type="NCBI Taxonomy" id="576137"/>
    <lineage>
        <taxon>Eukaryota</taxon>
        <taxon>Fungi</taxon>
        <taxon>Dikarya</taxon>
        <taxon>Ascomycota</taxon>
        <taxon>Pezizomycotina</taxon>
        <taxon>Leotiomycetes</taxon>
        <taxon>Helotiales</taxon>
        <taxon>Mollisiaceae</taxon>
        <taxon>Phialocephala</taxon>
        <taxon>Phialocephala fortinii species complex</taxon>
    </lineage>
</organism>
<feature type="signal peptide" evidence="9">
    <location>
        <begin position="1"/>
        <end position="21"/>
    </location>
</feature>
<feature type="active site" description="Proton donor" evidence="6">
    <location>
        <position position="525"/>
    </location>
</feature>
<gene>
    <name evidence="11" type="ORF">PAC_16228</name>
</gene>
<dbReference type="Gene3D" id="3.50.50.60">
    <property type="entry name" value="FAD/NAD(P)-binding domain"/>
    <property type="match status" value="1"/>
</dbReference>
<dbReference type="EMBL" id="FJOG01000036">
    <property type="protein sequence ID" value="CZR66327.1"/>
    <property type="molecule type" value="Genomic_DNA"/>
</dbReference>
<dbReference type="PANTHER" id="PTHR11552">
    <property type="entry name" value="GLUCOSE-METHANOL-CHOLINE GMC OXIDOREDUCTASE"/>
    <property type="match status" value="1"/>
</dbReference>
<sequence length="588" mass="63649">MLYKIWLIFFFVSATVSSSSAWLDEYDFIIVGGGPAGLTVANRLSELPHITVALIEAGGDASTNPNVTSVDGFTTALGTSIDWQYTSTNQSHAAGQTIAYHSGKALGGTTTINGMTYVRAEKSQIDSWGEIGNPGWSWDDLFPYYLKSEDFTYPTSAQLSSGVSYVPDDHGESGPLKVGYPYGLLNGSFHTIVEDTWEALDLPHNEDVNGGSVRGFTIWQSTLDMVANIREDAARAYYHPIQGRPNLHIFLNTSANRIVWKKMGGLATAAGVEITSSNGTVSVLNCSREVILSAGSLRSPAILELSGVENPSILEKYGIEVKVDLPSVGENLQDQPNLSFVYSTNSTFNGSIVYVAYGAMSDFFSSWNSSNLNTTSYAEIVAAANNNTVSAESLEYLFNIQLNLLKSGVPNAETVMETSLNLGLGPSGFLLSAFWLLMPFSRGSVHINSADPEAYPSINPNFFLVDFDLDVQIAIAKWTRKFWGTESMKSLITAEISPGYDILPQNATDYQWATWVKTAVTANSHPLGTCAMMPKELGGVVDEKLKVYGTANVRVVDASVMPFQVSGHLSSTVYAIAEKAADMIKETL</sequence>
<reference evidence="11 12" key="1">
    <citation type="submission" date="2016-03" db="EMBL/GenBank/DDBJ databases">
        <authorList>
            <person name="Ploux O."/>
        </authorList>
    </citation>
    <scope>NUCLEOTIDE SEQUENCE [LARGE SCALE GENOMIC DNA]</scope>
    <source>
        <strain evidence="11 12">UAMH 11012</strain>
    </source>
</reference>
<evidence type="ECO:0000256" key="9">
    <source>
        <dbReference type="SAM" id="SignalP"/>
    </source>
</evidence>
<dbReference type="Gene3D" id="4.10.450.10">
    <property type="entry name" value="Glucose Oxidase, domain 2"/>
    <property type="match status" value="1"/>
</dbReference>
<evidence type="ECO:0000256" key="2">
    <source>
        <dbReference type="ARBA" id="ARBA00010790"/>
    </source>
</evidence>
<dbReference type="InterPro" id="IPR027424">
    <property type="entry name" value="Glucose_Oxidase_domain_2"/>
</dbReference>
<dbReference type="InterPro" id="IPR007867">
    <property type="entry name" value="GMC_OxRtase_C"/>
</dbReference>
<dbReference type="GO" id="GO:0050660">
    <property type="term" value="F:flavin adenine dinucleotide binding"/>
    <property type="evidence" value="ECO:0007669"/>
    <property type="project" value="InterPro"/>
</dbReference>
<evidence type="ECO:0000256" key="1">
    <source>
        <dbReference type="ARBA" id="ARBA00001974"/>
    </source>
</evidence>
<keyword evidence="12" id="KW-1185">Reference proteome</keyword>
<evidence type="ECO:0000256" key="6">
    <source>
        <dbReference type="PIRSR" id="PIRSR000137-1"/>
    </source>
</evidence>
<keyword evidence="4 7" id="KW-0274">FAD</keyword>
<keyword evidence="9" id="KW-0732">Signal</keyword>
<feature type="domain" description="Glucose-methanol-choline oxidoreductase N-terminal" evidence="10">
    <location>
        <begin position="103"/>
        <end position="126"/>
    </location>
</feature>
<name>A0A1L7XN18_9HELO</name>
<dbReference type="SUPFAM" id="SSF54373">
    <property type="entry name" value="FAD-linked reductases, C-terminal domain"/>
    <property type="match status" value="1"/>
</dbReference>
<comment type="cofactor">
    <cofactor evidence="1 7">
        <name>FAD</name>
        <dbReference type="ChEBI" id="CHEBI:57692"/>
    </cofactor>
</comment>
<evidence type="ECO:0000256" key="8">
    <source>
        <dbReference type="RuleBase" id="RU003968"/>
    </source>
</evidence>
<evidence type="ECO:0000313" key="11">
    <source>
        <dbReference type="EMBL" id="CZR66327.1"/>
    </source>
</evidence>
<dbReference type="STRING" id="576137.A0A1L7XN18"/>
<feature type="active site" description="Proton acceptor" evidence="6">
    <location>
        <position position="568"/>
    </location>
</feature>
<feature type="binding site" evidence="7">
    <location>
        <position position="109"/>
    </location>
    <ligand>
        <name>FAD</name>
        <dbReference type="ChEBI" id="CHEBI:57692"/>
    </ligand>
</feature>
<dbReference type="PROSITE" id="PS00623">
    <property type="entry name" value="GMC_OXRED_1"/>
    <property type="match status" value="1"/>
</dbReference>
<dbReference type="PANTHER" id="PTHR11552:SF201">
    <property type="entry name" value="GLUCOSE-METHANOL-CHOLINE OXIDOREDUCTASE N-TERMINAL DOMAIN-CONTAINING PROTEIN"/>
    <property type="match status" value="1"/>
</dbReference>